<keyword evidence="1" id="KW-0812">Transmembrane</keyword>
<dbReference type="PROSITE" id="PS50887">
    <property type="entry name" value="GGDEF"/>
    <property type="match status" value="1"/>
</dbReference>
<sequence>MSTPAIHGAIRPSDWHLRSTLQDLFLLVSAMALAVLVAWQYDIFTSGYVTDPPEKKIEIDEALLLGLILGIVLFLFSLRRLSEQRREEARRVAAEERAQEAEQLAMLDPLTGLPNRRVLSRAFEEMRARPERAGATLAFMLIDLNGFKAVNDRHGHPVGDRLLVVVAQRLGGALPREATLSRLGGDEFAVLCPNITGREDAAAVAQRLVEVIGEPIVIDGRRHAVSAAVGVALRPLVGAVVDDLMREADAALYAAKAAGGAAIRFAATPADAPAG</sequence>
<dbReference type="AlphaFoldDB" id="A0AAC9JLT2"/>
<dbReference type="InterPro" id="IPR052163">
    <property type="entry name" value="DGC-Regulatory_Protein"/>
</dbReference>
<dbReference type="PANTHER" id="PTHR46663">
    <property type="entry name" value="DIGUANYLATE CYCLASE DGCT-RELATED"/>
    <property type="match status" value="1"/>
</dbReference>
<keyword evidence="4" id="KW-1185">Reference proteome</keyword>
<reference evidence="3 4" key="1">
    <citation type="submission" date="2016-11" db="EMBL/GenBank/DDBJ databases">
        <title>Complete genome sequence of the aerobically denitrifying bacterium Chelatococcus daeguensis TAD1.</title>
        <authorList>
            <person name="Yang Y."/>
            <person name="Huang S."/>
            <person name="Lin E."/>
        </authorList>
    </citation>
    <scope>NUCLEOTIDE SEQUENCE [LARGE SCALE GENOMIC DNA]</scope>
    <source>
        <strain evidence="3 4">TAD1</strain>
    </source>
</reference>
<keyword evidence="1" id="KW-0472">Membrane</keyword>
<dbReference type="NCBIfam" id="TIGR00254">
    <property type="entry name" value="GGDEF"/>
    <property type="match status" value="1"/>
</dbReference>
<dbReference type="KEGG" id="cdq:BOQ54_00100"/>
<accession>A0AAC9JLT2</accession>
<dbReference type="InterPro" id="IPR043128">
    <property type="entry name" value="Rev_trsase/Diguanyl_cyclase"/>
</dbReference>
<name>A0AAC9JLT2_9HYPH</name>
<keyword evidence="1" id="KW-1133">Transmembrane helix</keyword>
<dbReference type="CDD" id="cd01949">
    <property type="entry name" value="GGDEF"/>
    <property type="match status" value="1"/>
</dbReference>
<dbReference type="SUPFAM" id="SSF55073">
    <property type="entry name" value="Nucleotide cyclase"/>
    <property type="match status" value="1"/>
</dbReference>
<dbReference type="Pfam" id="PF00990">
    <property type="entry name" value="GGDEF"/>
    <property type="match status" value="1"/>
</dbReference>
<dbReference type="PANTHER" id="PTHR46663:SF4">
    <property type="entry name" value="DIGUANYLATE CYCLASE DGCT-RELATED"/>
    <property type="match status" value="1"/>
</dbReference>
<proteinExistence type="predicted"/>
<dbReference type="InterPro" id="IPR029787">
    <property type="entry name" value="Nucleotide_cyclase"/>
</dbReference>
<feature type="transmembrane region" description="Helical" evidence="1">
    <location>
        <begin position="21"/>
        <end position="41"/>
    </location>
</feature>
<feature type="transmembrane region" description="Helical" evidence="1">
    <location>
        <begin position="61"/>
        <end position="81"/>
    </location>
</feature>
<evidence type="ECO:0000259" key="2">
    <source>
        <dbReference type="PROSITE" id="PS50887"/>
    </source>
</evidence>
<feature type="domain" description="GGDEF" evidence="2">
    <location>
        <begin position="135"/>
        <end position="268"/>
    </location>
</feature>
<evidence type="ECO:0000313" key="3">
    <source>
        <dbReference type="EMBL" id="APF35928.1"/>
    </source>
</evidence>
<gene>
    <name evidence="3" type="ORF">BOQ54_00100</name>
</gene>
<organism evidence="3 4">
    <name type="scientific">Chelatococcus daeguensis</name>
    <dbReference type="NCBI Taxonomy" id="444444"/>
    <lineage>
        <taxon>Bacteria</taxon>
        <taxon>Pseudomonadati</taxon>
        <taxon>Pseudomonadota</taxon>
        <taxon>Alphaproteobacteria</taxon>
        <taxon>Hyphomicrobiales</taxon>
        <taxon>Chelatococcaceae</taxon>
        <taxon>Chelatococcus</taxon>
    </lineage>
</organism>
<evidence type="ECO:0000256" key="1">
    <source>
        <dbReference type="SAM" id="Phobius"/>
    </source>
</evidence>
<dbReference type="SMART" id="SM00267">
    <property type="entry name" value="GGDEF"/>
    <property type="match status" value="1"/>
</dbReference>
<evidence type="ECO:0000313" key="4">
    <source>
        <dbReference type="Proteomes" id="UP000182703"/>
    </source>
</evidence>
<protein>
    <recommendedName>
        <fullName evidence="2">GGDEF domain-containing protein</fullName>
    </recommendedName>
</protein>
<dbReference type="Proteomes" id="UP000182703">
    <property type="component" value="Chromosome"/>
</dbReference>
<dbReference type="InterPro" id="IPR000160">
    <property type="entry name" value="GGDEF_dom"/>
</dbReference>
<dbReference type="Gene3D" id="3.30.70.270">
    <property type="match status" value="1"/>
</dbReference>
<dbReference type="EMBL" id="CP018095">
    <property type="protein sequence ID" value="APF35928.1"/>
    <property type="molecule type" value="Genomic_DNA"/>
</dbReference>
<dbReference type="RefSeq" id="WP_055460787.1">
    <property type="nucleotide sequence ID" value="NZ_CP018095.1"/>
</dbReference>